<keyword evidence="4 5" id="KW-0464">Manganese</keyword>
<protein>
    <recommendedName>
        <fullName evidence="5 6">Formimidoylglutamase</fullName>
        <ecNumber evidence="5 6">3.5.3.8</ecNumber>
    </recommendedName>
    <alternativeName>
        <fullName evidence="5">Formiminoglutamase</fullName>
    </alternativeName>
    <alternativeName>
        <fullName evidence="5">Formiminoglutamate hydrolase</fullName>
    </alternativeName>
</protein>
<dbReference type="GO" id="GO:0050415">
    <property type="term" value="F:formimidoylglutamase activity"/>
    <property type="evidence" value="ECO:0007669"/>
    <property type="project" value="UniProtKB-UniRule"/>
</dbReference>
<dbReference type="NCBIfam" id="TIGR01227">
    <property type="entry name" value="hutG"/>
    <property type="match status" value="1"/>
</dbReference>
<dbReference type="GO" id="GO:0019557">
    <property type="term" value="P:L-histidine catabolic process to glutamate and formate"/>
    <property type="evidence" value="ECO:0007669"/>
    <property type="project" value="UniProtKB-UniPathway"/>
</dbReference>
<keyword evidence="2 5" id="KW-0378">Hydrolase</keyword>
<feature type="binding site" evidence="5">
    <location>
        <position position="169"/>
    </location>
    <ligand>
        <name>Mn(2+)</name>
        <dbReference type="ChEBI" id="CHEBI:29035"/>
        <label>2</label>
    </ligand>
</feature>
<proteinExistence type="inferred from homology"/>
<accession>A0A1G5RV78</accession>
<feature type="binding site" evidence="5">
    <location>
        <position position="169"/>
    </location>
    <ligand>
        <name>Mn(2+)</name>
        <dbReference type="ChEBI" id="CHEBI:29035"/>
        <label>1</label>
    </ligand>
</feature>
<evidence type="ECO:0000256" key="1">
    <source>
        <dbReference type="ARBA" id="ARBA00022723"/>
    </source>
</evidence>
<dbReference type="OrthoDB" id="9788689at2"/>
<feature type="binding site" evidence="5">
    <location>
        <position position="263"/>
    </location>
    <ligand>
        <name>Mn(2+)</name>
        <dbReference type="ChEBI" id="CHEBI:29035"/>
        <label>2</label>
    </ligand>
</feature>
<organism evidence="7 8">
    <name type="scientific">Acidaminobacter hydrogenoformans DSM 2784</name>
    <dbReference type="NCBI Taxonomy" id="1120920"/>
    <lineage>
        <taxon>Bacteria</taxon>
        <taxon>Bacillati</taxon>
        <taxon>Bacillota</taxon>
        <taxon>Clostridia</taxon>
        <taxon>Peptostreptococcales</taxon>
        <taxon>Acidaminobacteraceae</taxon>
        <taxon>Acidaminobacter</taxon>
    </lineage>
</organism>
<dbReference type="UniPathway" id="UPA00379">
    <property type="reaction ID" value="UER00552"/>
</dbReference>
<dbReference type="STRING" id="1120920.SAMN03080599_01027"/>
<dbReference type="Proteomes" id="UP000199208">
    <property type="component" value="Unassembled WGS sequence"/>
</dbReference>
<evidence type="ECO:0000256" key="5">
    <source>
        <dbReference type="HAMAP-Rule" id="MF_00737"/>
    </source>
</evidence>
<keyword evidence="1 5" id="KW-0479">Metal-binding</keyword>
<dbReference type="AlphaFoldDB" id="A0A1G5RV78"/>
<dbReference type="PANTHER" id="PTHR11358:SF35">
    <property type="entry name" value="FORMIMIDOYLGLUTAMASE"/>
    <property type="match status" value="1"/>
</dbReference>
<evidence type="ECO:0000256" key="4">
    <source>
        <dbReference type="ARBA" id="ARBA00023211"/>
    </source>
</evidence>
<dbReference type="SUPFAM" id="SSF52768">
    <property type="entry name" value="Arginase/deacetylase"/>
    <property type="match status" value="1"/>
</dbReference>
<feature type="binding site" evidence="5">
    <location>
        <position position="173"/>
    </location>
    <ligand>
        <name>Mn(2+)</name>
        <dbReference type="ChEBI" id="CHEBI:29035"/>
        <label>1</label>
    </ligand>
</feature>
<dbReference type="GO" id="GO:0008783">
    <property type="term" value="F:agmatinase activity"/>
    <property type="evidence" value="ECO:0007669"/>
    <property type="project" value="TreeGrafter"/>
</dbReference>
<dbReference type="HAMAP" id="MF_00737">
    <property type="entry name" value="Formimidoylglutam"/>
    <property type="match status" value="1"/>
</dbReference>
<dbReference type="Gene3D" id="3.40.800.10">
    <property type="entry name" value="Ureohydrolase domain"/>
    <property type="match status" value="1"/>
</dbReference>
<evidence type="ECO:0000256" key="2">
    <source>
        <dbReference type="ARBA" id="ARBA00022801"/>
    </source>
</evidence>
<dbReference type="RefSeq" id="WP_092589807.1">
    <property type="nucleotide sequence ID" value="NZ_FMWL01000003.1"/>
</dbReference>
<sequence length="343" mass="38238">MHDQLDRYKPLDNPELWHGRVDSEDNYYAFRWHQCVKALDLTQKALKPFEGPLGFAFLGFKSDEGIRRNKGRVGAVNGPASIRRELANLPCTFDPSVALFDAGDVVCEDGDLEESQRQLGLAVKKLLELKLFPIVLGGGHAVAYGHYQGLVSHLEQGQTPPRIGIFNFDAHFDLRPYPNGGSSGTMFKQIADLNAEKKLPFLYYCAGVQRYSNTLELFRTAEDLGVRYKLARDLLKEDPWQISESIEDFLADADQLYVTICADVFSSAFAPGVSAPQPLGVDPELAIKMLKLLLRSGKAVSFDIAEVSPRFDQDNITASLAKVLIFTVVNTLCQNRHLLMAER</sequence>
<comment type="similarity">
    <text evidence="5">Belongs to the arginase family.</text>
</comment>
<comment type="cofactor">
    <cofactor evidence="5">
        <name>Mn(2+)</name>
        <dbReference type="ChEBI" id="CHEBI:29035"/>
    </cofactor>
    <text evidence="5">Binds 2 manganese ions per subunit.</text>
</comment>
<dbReference type="CDD" id="cd09988">
    <property type="entry name" value="Formimidoylglutamase"/>
    <property type="match status" value="1"/>
</dbReference>
<keyword evidence="3 5" id="KW-0369">Histidine metabolism</keyword>
<dbReference type="GO" id="GO:0019556">
    <property type="term" value="P:L-histidine catabolic process to glutamate and formamide"/>
    <property type="evidence" value="ECO:0007669"/>
    <property type="project" value="UniProtKB-UniRule"/>
</dbReference>
<feature type="binding site" evidence="5">
    <location>
        <position position="261"/>
    </location>
    <ligand>
        <name>Mn(2+)</name>
        <dbReference type="ChEBI" id="CHEBI:29035"/>
        <label>1</label>
    </ligand>
</feature>
<gene>
    <name evidence="5" type="primary">hutG</name>
    <name evidence="7" type="ORF">SAMN03080599_01027</name>
</gene>
<evidence type="ECO:0000256" key="6">
    <source>
        <dbReference type="NCBIfam" id="TIGR01227"/>
    </source>
</evidence>
<dbReference type="InterPro" id="IPR006035">
    <property type="entry name" value="Ureohydrolase"/>
</dbReference>
<evidence type="ECO:0000256" key="3">
    <source>
        <dbReference type="ARBA" id="ARBA00022808"/>
    </source>
</evidence>
<dbReference type="EMBL" id="FMWL01000003">
    <property type="protein sequence ID" value="SCZ77953.1"/>
    <property type="molecule type" value="Genomic_DNA"/>
</dbReference>
<evidence type="ECO:0000313" key="8">
    <source>
        <dbReference type="Proteomes" id="UP000199208"/>
    </source>
</evidence>
<dbReference type="InterPro" id="IPR023696">
    <property type="entry name" value="Ureohydrolase_dom_sf"/>
</dbReference>
<comment type="catalytic activity">
    <reaction evidence="5">
        <text>N-formimidoyl-L-glutamate + H2O = formamide + L-glutamate</text>
        <dbReference type="Rhea" id="RHEA:22492"/>
        <dbReference type="ChEBI" id="CHEBI:15377"/>
        <dbReference type="ChEBI" id="CHEBI:16397"/>
        <dbReference type="ChEBI" id="CHEBI:29985"/>
        <dbReference type="ChEBI" id="CHEBI:58928"/>
        <dbReference type="EC" id="3.5.3.8"/>
    </reaction>
</comment>
<comment type="pathway">
    <text evidence="5">Amino-acid degradation; L-histidine degradation into L-glutamate; L-glutamate from N-formimidoyl-L-glutamate (hydrolase route): step 1/1.</text>
</comment>
<dbReference type="PANTHER" id="PTHR11358">
    <property type="entry name" value="ARGINASE/AGMATINASE"/>
    <property type="match status" value="1"/>
</dbReference>
<comment type="function">
    <text evidence="5">Catalyzes the conversion of N-formimidoyl-L-glutamate to L-glutamate and formamide.</text>
</comment>
<feature type="binding site" evidence="5">
    <location>
        <position position="140"/>
    </location>
    <ligand>
        <name>Mn(2+)</name>
        <dbReference type="ChEBI" id="CHEBI:29035"/>
        <label>1</label>
    </ligand>
</feature>
<dbReference type="EC" id="3.5.3.8" evidence="5 6"/>
<feature type="binding site" evidence="5">
    <location>
        <position position="261"/>
    </location>
    <ligand>
        <name>Mn(2+)</name>
        <dbReference type="ChEBI" id="CHEBI:29035"/>
        <label>2</label>
    </ligand>
</feature>
<dbReference type="GO" id="GO:0033389">
    <property type="term" value="P:putrescine biosynthetic process from arginine, via agmatine"/>
    <property type="evidence" value="ECO:0007669"/>
    <property type="project" value="TreeGrafter"/>
</dbReference>
<dbReference type="GO" id="GO:0030145">
    <property type="term" value="F:manganese ion binding"/>
    <property type="evidence" value="ECO:0007669"/>
    <property type="project" value="UniProtKB-UniRule"/>
</dbReference>
<reference evidence="7 8" key="1">
    <citation type="submission" date="2016-10" db="EMBL/GenBank/DDBJ databases">
        <authorList>
            <person name="de Groot N.N."/>
        </authorList>
    </citation>
    <scope>NUCLEOTIDE SEQUENCE [LARGE SCALE GENOMIC DNA]</scope>
    <source>
        <strain evidence="7 8">DSM 2784</strain>
    </source>
</reference>
<dbReference type="InterPro" id="IPR005923">
    <property type="entry name" value="HutG"/>
</dbReference>
<evidence type="ECO:0000313" key="7">
    <source>
        <dbReference type="EMBL" id="SCZ77953.1"/>
    </source>
</evidence>
<name>A0A1G5RV78_9FIRM</name>
<keyword evidence="8" id="KW-1185">Reference proteome</keyword>
<dbReference type="Pfam" id="PF00491">
    <property type="entry name" value="Arginase"/>
    <property type="match status" value="1"/>
</dbReference>
<feature type="binding site" evidence="5">
    <location>
        <position position="171"/>
    </location>
    <ligand>
        <name>Mn(2+)</name>
        <dbReference type="ChEBI" id="CHEBI:29035"/>
        <label>2</label>
    </ligand>
</feature>